<dbReference type="SUPFAM" id="SSF56281">
    <property type="entry name" value="Metallo-hydrolase/oxidoreductase"/>
    <property type="match status" value="1"/>
</dbReference>
<dbReference type="GO" id="GO:0016787">
    <property type="term" value="F:hydrolase activity"/>
    <property type="evidence" value="ECO:0007669"/>
    <property type="project" value="UniProtKB-KW"/>
</dbReference>
<sequence>MPTPIPEYEVYAVRYATRNGQRRDHFIGGDPHDAPMPMDYFVWVAIGGGRTVVIDTGFTEDVSNKRGGRTYLRCPVQTLERLNVQADQVDDVILTHLHYDHAGNFDRFPSARFHLQESELSYATGRYMHYPRLSHSFEVEDVCGLVRLNYQQRVYFHNGQGQVAPGVSVHWAGGHTAGLQFVRIHTKRGWVVLASDVSHFYENFEKNRPFSSAFHVGQMLEGFDSLRTQASSLAHIVPGHDPLVMKRYPAASSDLDGVAARLDDTPLDGPDL</sequence>
<evidence type="ECO:0000256" key="3">
    <source>
        <dbReference type="ARBA" id="ARBA00022723"/>
    </source>
</evidence>
<dbReference type="Proteomes" id="UP000184226">
    <property type="component" value="Unassembled WGS sequence"/>
</dbReference>
<dbReference type="InterPro" id="IPR036866">
    <property type="entry name" value="RibonucZ/Hydroxyglut_hydro"/>
</dbReference>
<evidence type="ECO:0000313" key="7">
    <source>
        <dbReference type="EMBL" id="SHI20847.1"/>
    </source>
</evidence>
<dbReference type="InterPro" id="IPR051013">
    <property type="entry name" value="MBL_superfamily_lactonases"/>
</dbReference>
<gene>
    <name evidence="7" type="ORF">SAMN04488135_11351</name>
</gene>
<keyword evidence="3" id="KW-0479">Metal-binding</keyword>
<evidence type="ECO:0000256" key="4">
    <source>
        <dbReference type="ARBA" id="ARBA00022801"/>
    </source>
</evidence>
<dbReference type="STRING" id="658167.SAMN04488135_11351"/>
<comment type="cofactor">
    <cofactor evidence="1">
        <name>Zn(2+)</name>
        <dbReference type="ChEBI" id="CHEBI:29105"/>
    </cofactor>
</comment>
<protein>
    <submittedName>
        <fullName evidence="7">Glyoxylase, beta-lactamase superfamily II</fullName>
    </submittedName>
</protein>
<dbReference type="Gene3D" id="3.60.15.10">
    <property type="entry name" value="Ribonuclease Z/Hydroxyacylglutathione hydrolase-like"/>
    <property type="match status" value="1"/>
</dbReference>
<keyword evidence="4" id="KW-0378">Hydrolase</keyword>
<dbReference type="PANTHER" id="PTHR42978">
    <property type="entry name" value="QUORUM-QUENCHING LACTONASE YTNP-RELATED-RELATED"/>
    <property type="match status" value="1"/>
</dbReference>
<dbReference type="InterPro" id="IPR001279">
    <property type="entry name" value="Metallo-B-lactamas"/>
</dbReference>
<evidence type="ECO:0000256" key="1">
    <source>
        <dbReference type="ARBA" id="ARBA00001947"/>
    </source>
</evidence>
<name>A0A1M5Z9E6_9BURK</name>
<accession>A0A1M5Z9E6</accession>
<evidence type="ECO:0000256" key="2">
    <source>
        <dbReference type="ARBA" id="ARBA00007749"/>
    </source>
</evidence>
<dbReference type="Pfam" id="PF00753">
    <property type="entry name" value="Lactamase_B"/>
    <property type="match status" value="1"/>
</dbReference>
<dbReference type="SMART" id="SM00849">
    <property type="entry name" value="Lactamase_B"/>
    <property type="match status" value="1"/>
</dbReference>
<comment type="similarity">
    <text evidence="2">Belongs to the metallo-beta-lactamase superfamily.</text>
</comment>
<evidence type="ECO:0000256" key="5">
    <source>
        <dbReference type="ARBA" id="ARBA00022833"/>
    </source>
</evidence>
<evidence type="ECO:0000313" key="8">
    <source>
        <dbReference type="Proteomes" id="UP000184226"/>
    </source>
</evidence>
<proteinExistence type="inferred from homology"/>
<reference evidence="7 8" key="1">
    <citation type="submission" date="2016-11" db="EMBL/GenBank/DDBJ databases">
        <authorList>
            <person name="Jaros S."/>
            <person name="Januszkiewicz K."/>
            <person name="Wedrychowicz H."/>
        </authorList>
    </citation>
    <scope>NUCLEOTIDE SEQUENCE [LARGE SCALE GENOMIC DNA]</scope>
    <source>
        <strain evidence="7 8">CGMCC 1.10190</strain>
    </source>
</reference>
<dbReference type="PANTHER" id="PTHR42978:SF7">
    <property type="entry name" value="METALLO-HYDROLASE RV2300C-RELATED"/>
    <property type="match status" value="1"/>
</dbReference>
<dbReference type="EMBL" id="FQXE01000013">
    <property type="protein sequence ID" value="SHI20847.1"/>
    <property type="molecule type" value="Genomic_DNA"/>
</dbReference>
<organism evidence="7 8">
    <name type="scientific">Pollutimonas bauzanensis</name>
    <dbReference type="NCBI Taxonomy" id="658167"/>
    <lineage>
        <taxon>Bacteria</taxon>
        <taxon>Pseudomonadati</taxon>
        <taxon>Pseudomonadota</taxon>
        <taxon>Betaproteobacteria</taxon>
        <taxon>Burkholderiales</taxon>
        <taxon>Alcaligenaceae</taxon>
        <taxon>Pollutimonas</taxon>
    </lineage>
</organism>
<dbReference type="RefSeq" id="WP_073106765.1">
    <property type="nucleotide sequence ID" value="NZ_FQXE01000013.1"/>
</dbReference>
<dbReference type="CDD" id="cd07729">
    <property type="entry name" value="AHL_lactonase_MBL-fold"/>
    <property type="match status" value="1"/>
</dbReference>
<dbReference type="OrthoDB" id="5443440at2"/>
<keyword evidence="8" id="KW-1185">Reference proteome</keyword>
<dbReference type="GO" id="GO:0046872">
    <property type="term" value="F:metal ion binding"/>
    <property type="evidence" value="ECO:0007669"/>
    <property type="project" value="UniProtKB-KW"/>
</dbReference>
<evidence type="ECO:0000259" key="6">
    <source>
        <dbReference type="SMART" id="SM00849"/>
    </source>
</evidence>
<keyword evidence="5" id="KW-0862">Zinc</keyword>
<dbReference type="AlphaFoldDB" id="A0A1M5Z9E6"/>
<feature type="domain" description="Metallo-beta-lactamase" evidence="6">
    <location>
        <begin position="39"/>
        <end position="240"/>
    </location>
</feature>